<dbReference type="InterPro" id="IPR023632">
    <property type="entry name" value="ATP_synth_F1_gsu_CS"/>
</dbReference>
<comment type="subcellular location">
    <subcellularLocation>
        <location evidence="10">Cell membrane</location>
        <topology evidence="10">Peripheral membrane protein</topology>
    </subcellularLocation>
    <subcellularLocation>
        <location evidence="2">Membrane</location>
        <topology evidence="2">Peripheral membrane protein</topology>
    </subcellularLocation>
</comment>
<gene>
    <name evidence="10" type="primary">atpG</name>
    <name evidence="11" type="ORF">FM125_02195</name>
</gene>
<dbReference type="SUPFAM" id="SSF52943">
    <property type="entry name" value="ATP synthase (F1-ATPase), gamma subunit"/>
    <property type="match status" value="1"/>
</dbReference>
<evidence type="ECO:0000256" key="6">
    <source>
        <dbReference type="ARBA" id="ARBA00023065"/>
    </source>
</evidence>
<keyword evidence="8 10" id="KW-0139">CF(1)</keyword>
<evidence type="ECO:0000256" key="8">
    <source>
        <dbReference type="ARBA" id="ARBA00023196"/>
    </source>
</evidence>
<dbReference type="Gene3D" id="3.40.1380.10">
    <property type="match status" value="1"/>
</dbReference>
<evidence type="ECO:0000256" key="2">
    <source>
        <dbReference type="ARBA" id="ARBA00004170"/>
    </source>
</evidence>
<organism evidence="11 12">
    <name type="scientific">Micrococcus lylae</name>
    <dbReference type="NCBI Taxonomy" id="1273"/>
    <lineage>
        <taxon>Bacteria</taxon>
        <taxon>Bacillati</taxon>
        <taxon>Actinomycetota</taxon>
        <taxon>Actinomycetes</taxon>
        <taxon>Micrococcales</taxon>
        <taxon>Micrococcaceae</taxon>
        <taxon>Micrococcus</taxon>
    </lineage>
</organism>
<dbReference type="Gene3D" id="1.10.287.80">
    <property type="entry name" value="ATP synthase, gamma subunit, helix hairpin domain"/>
    <property type="match status" value="1"/>
</dbReference>
<dbReference type="PRINTS" id="PR00126">
    <property type="entry name" value="ATPASEGAMMA"/>
</dbReference>
<dbReference type="GO" id="GO:0005886">
    <property type="term" value="C:plasma membrane"/>
    <property type="evidence" value="ECO:0007669"/>
    <property type="project" value="UniProtKB-SubCell"/>
</dbReference>
<evidence type="ECO:0000256" key="9">
    <source>
        <dbReference type="ARBA" id="ARBA00023310"/>
    </source>
</evidence>
<evidence type="ECO:0000256" key="7">
    <source>
        <dbReference type="ARBA" id="ARBA00023136"/>
    </source>
</evidence>
<comment type="subunit">
    <text evidence="10">F-type ATPases have 2 components, CF(1) - the catalytic core - and CF(0) - the membrane proton channel. CF(1) has five subunits: alpha(3), beta(3), gamma(1), delta(1), epsilon(1). CF(0) has three main subunits: a, b and c.</text>
</comment>
<dbReference type="Pfam" id="PF00231">
    <property type="entry name" value="ATP-synt"/>
    <property type="match status" value="1"/>
</dbReference>
<comment type="similarity">
    <text evidence="3 10">Belongs to the ATPase gamma chain family.</text>
</comment>
<dbReference type="AlphaFoldDB" id="A0A1R4IG86"/>
<dbReference type="EMBL" id="FUKP01000014">
    <property type="protein sequence ID" value="SJN18778.1"/>
    <property type="molecule type" value="Genomic_DNA"/>
</dbReference>
<evidence type="ECO:0000256" key="1">
    <source>
        <dbReference type="ARBA" id="ARBA00003456"/>
    </source>
</evidence>
<evidence type="ECO:0000313" key="12">
    <source>
        <dbReference type="Proteomes" id="UP000196230"/>
    </source>
</evidence>
<keyword evidence="11" id="KW-0378">Hydrolase</keyword>
<keyword evidence="7 10" id="KW-0472">Membrane</keyword>
<keyword evidence="10" id="KW-1003">Cell membrane</keyword>
<keyword evidence="5 10" id="KW-0375">Hydrogen ion transport</keyword>
<dbReference type="InterPro" id="IPR035968">
    <property type="entry name" value="ATP_synth_F1_ATPase_gsu"/>
</dbReference>
<keyword evidence="6 10" id="KW-0406">Ion transport</keyword>
<dbReference type="HAMAP" id="MF_00815">
    <property type="entry name" value="ATP_synth_gamma_bact"/>
    <property type="match status" value="1"/>
</dbReference>
<dbReference type="RefSeq" id="WP_087133517.1">
    <property type="nucleotide sequence ID" value="NZ_FUKP01000014.1"/>
</dbReference>
<dbReference type="GO" id="GO:0042777">
    <property type="term" value="P:proton motive force-driven plasma membrane ATP synthesis"/>
    <property type="evidence" value="ECO:0007669"/>
    <property type="project" value="UniProtKB-UniRule"/>
</dbReference>
<sequence length="297" mass="32918">MGAQIRVYRQKIASTSSMKKIFKAMELIATSRITKARERVNQSLPYANAITRAVSAVSSQHDIDHVLTTEPENPTRAAVLIMSSDRGLAGAYSANVLRKSEELIQRLTDEGKEIDLYVLGRKAQGYLDFRSREYVKVWTGQTDSPVAERAKEIGETLVDAFLKDTAAGGVDEIHVVFTEFVSLVKQNPSVVRLLPLEVVEEQVTDPDDVLPLYEYEPDAEQVLDALLPKYIESRIFNAMLQAAASELANRQRAMKSAGDNATNLIKDYTLLMNNARQAEITQELTELIAGADALNNS</sequence>
<evidence type="ECO:0000313" key="11">
    <source>
        <dbReference type="EMBL" id="SJN18778.1"/>
    </source>
</evidence>
<evidence type="ECO:0000256" key="5">
    <source>
        <dbReference type="ARBA" id="ARBA00022781"/>
    </source>
</evidence>
<name>A0A1R4IG86_9MICC</name>
<proteinExistence type="inferred from homology"/>
<reference evidence="11 12" key="1">
    <citation type="submission" date="2017-02" db="EMBL/GenBank/DDBJ databases">
        <authorList>
            <person name="Peterson S.W."/>
        </authorList>
    </citation>
    <scope>NUCLEOTIDE SEQUENCE [LARGE SCALE GENOMIC DNA]</scope>
    <source>
        <strain evidence="11 12">2B3F</strain>
    </source>
</reference>
<evidence type="ECO:0000256" key="10">
    <source>
        <dbReference type="HAMAP-Rule" id="MF_00815"/>
    </source>
</evidence>
<keyword evidence="4 10" id="KW-0813">Transport</keyword>
<evidence type="ECO:0000256" key="3">
    <source>
        <dbReference type="ARBA" id="ARBA00007681"/>
    </source>
</evidence>
<dbReference type="PANTHER" id="PTHR11693">
    <property type="entry name" value="ATP SYNTHASE GAMMA CHAIN"/>
    <property type="match status" value="1"/>
</dbReference>
<dbReference type="PROSITE" id="PS00153">
    <property type="entry name" value="ATPASE_GAMMA"/>
    <property type="match status" value="1"/>
</dbReference>
<dbReference type="NCBIfam" id="NF004145">
    <property type="entry name" value="PRK05621.1-2"/>
    <property type="match status" value="1"/>
</dbReference>
<dbReference type="GO" id="GO:0005524">
    <property type="term" value="F:ATP binding"/>
    <property type="evidence" value="ECO:0007669"/>
    <property type="project" value="UniProtKB-UniRule"/>
</dbReference>
<keyword evidence="9 10" id="KW-0066">ATP synthesis</keyword>
<dbReference type="PANTHER" id="PTHR11693:SF22">
    <property type="entry name" value="ATP SYNTHASE SUBUNIT GAMMA, MITOCHONDRIAL"/>
    <property type="match status" value="1"/>
</dbReference>
<comment type="function">
    <text evidence="1 10">Produces ATP from ADP in the presence of a proton gradient across the membrane. The gamma chain is believed to be important in regulating ATPase activity and the flow of protons through the CF(0) complex.</text>
</comment>
<evidence type="ECO:0000256" key="4">
    <source>
        <dbReference type="ARBA" id="ARBA00022448"/>
    </source>
</evidence>
<dbReference type="InterPro" id="IPR000131">
    <property type="entry name" value="ATP_synth_F1_gsu"/>
</dbReference>
<accession>A0A1R4IG86</accession>
<dbReference type="Proteomes" id="UP000196230">
    <property type="component" value="Unassembled WGS sequence"/>
</dbReference>
<dbReference type="GO" id="GO:0045259">
    <property type="term" value="C:proton-transporting ATP synthase complex"/>
    <property type="evidence" value="ECO:0007669"/>
    <property type="project" value="UniProtKB-KW"/>
</dbReference>
<dbReference type="NCBIfam" id="TIGR01146">
    <property type="entry name" value="ATPsyn_F1gamma"/>
    <property type="match status" value="1"/>
</dbReference>
<dbReference type="GO" id="GO:0046933">
    <property type="term" value="F:proton-transporting ATP synthase activity, rotational mechanism"/>
    <property type="evidence" value="ECO:0007669"/>
    <property type="project" value="UniProtKB-UniRule"/>
</dbReference>
<protein>
    <recommendedName>
        <fullName evidence="10">ATP synthase gamma chain</fullName>
    </recommendedName>
    <alternativeName>
        <fullName evidence="10">ATP synthase F1 sector gamma subunit</fullName>
    </alternativeName>
    <alternativeName>
        <fullName evidence="10">F-ATPase gamma subunit</fullName>
    </alternativeName>
</protein>
<dbReference type="GO" id="GO:0016787">
    <property type="term" value="F:hydrolase activity"/>
    <property type="evidence" value="ECO:0007669"/>
    <property type="project" value="UniProtKB-KW"/>
</dbReference>
<dbReference type="CDD" id="cd12151">
    <property type="entry name" value="F1-ATPase_gamma"/>
    <property type="match status" value="1"/>
</dbReference>